<dbReference type="InterPro" id="IPR050281">
    <property type="entry name" value="Flavin_monoamine_oxidase"/>
</dbReference>
<dbReference type="Pfam" id="PF01593">
    <property type="entry name" value="Amino_oxidase"/>
    <property type="match status" value="1"/>
</dbReference>
<sequence>MITRRALLDGVAAAGGARAAIATLAALGGLEATPTRAAAPDLPRDGRRVLVVGGGIAGLVAALEMQRAGWSVRLLEAASQAGGRCMTLRGGDAVEEIGGPAQRIGWNASPHLYFNPGPARIPHHHRGILGYCRALGVPLEVLVNENRAALVDAPGGPVALRRVQADLRGVVAELAVKGLGAGGLGLPVTEADLARLRQALRFWGGLDAESRYRGNSRAGWAVGPDTGLAPPRPNVPLDPRVLMSGEVWLAASFAEGIDYQATMLQPVGGMDRIAAALALALSDTVVTGAEVQSLRRTEDGARVTWRATDGAVREEAAPRVLLALPAPVLARLDTDFSAERREALAGLHYSQAAKLAFLAERRFWEEDAAIYGGISWTGRDATQLWYPSHGFHAAKGVLVGAYIWDDDVAARFAALPPEARAVAMAADGDALHSGYAREVSAPVSVAWARMPRARGAWAEWTAAQRTREYPLLREPEGPYHFAGEYLSWLTGWQEGAVLSAWNALAGLAGPQR</sequence>
<evidence type="ECO:0000256" key="2">
    <source>
        <dbReference type="ARBA" id="ARBA00005833"/>
    </source>
</evidence>
<reference evidence="8 9" key="1">
    <citation type="journal article" date="2016" name="J. Microbiol.">
        <title>Dankookia rubra gen. nov., sp. nov., an alphaproteobacterium isolated from sediment of a shallow stream.</title>
        <authorList>
            <person name="Kim W.H."/>
            <person name="Kim D.H."/>
            <person name="Kang K."/>
            <person name="Ahn T.Y."/>
        </authorList>
    </citation>
    <scope>NUCLEOTIDE SEQUENCE [LARGE SCALE GENOMIC DNA]</scope>
    <source>
        <strain evidence="8 9">JCM30602</strain>
    </source>
</reference>
<accession>A0A4R5QKE0</accession>
<organism evidence="8 9">
    <name type="scientific">Dankookia rubra</name>
    <dbReference type="NCBI Taxonomy" id="1442381"/>
    <lineage>
        <taxon>Bacteria</taxon>
        <taxon>Pseudomonadati</taxon>
        <taxon>Pseudomonadota</taxon>
        <taxon>Alphaproteobacteria</taxon>
        <taxon>Acetobacterales</taxon>
        <taxon>Roseomonadaceae</taxon>
        <taxon>Dankookia</taxon>
    </lineage>
</organism>
<feature type="domain" description="Amine oxidase" evidence="7">
    <location>
        <begin position="56"/>
        <end position="503"/>
    </location>
</feature>
<dbReference type="PANTHER" id="PTHR10742">
    <property type="entry name" value="FLAVIN MONOAMINE OXIDASE"/>
    <property type="match status" value="1"/>
</dbReference>
<name>A0A4R5QKE0_9PROT</name>
<dbReference type="EMBL" id="SMSJ01000003">
    <property type="protein sequence ID" value="TDH63914.1"/>
    <property type="molecule type" value="Genomic_DNA"/>
</dbReference>
<evidence type="ECO:0000256" key="1">
    <source>
        <dbReference type="ARBA" id="ARBA00004814"/>
    </source>
</evidence>
<evidence type="ECO:0000256" key="5">
    <source>
        <dbReference type="ARBA" id="ARBA00023070"/>
    </source>
</evidence>
<dbReference type="AlphaFoldDB" id="A0A4R5QKE0"/>
<evidence type="ECO:0000313" key="9">
    <source>
        <dbReference type="Proteomes" id="UP000295096"/>
    </source>
</evidence>
<evidence type="ECO:0000256" key="3">
    <source>
        <dbReference type="ARBA" id="ARBA00012535"/>
    </source>
</evidence>
<keyword evidence="5" id="KW-0073">Auxin biosynthesis</keyword>
<dbReference type="SUPFAM" id="SSF54373">
    <property type="entry name" value="FAD-linked reductases, C-terminal domain"/>
    <property type="match status" value="1"/>
</dbReference>
<dbReference type="Gene3D" id="3.50.50.60">
    <property type="entry name" value="FAD/NAD(P)-binding domain"/>
    <property type="match status" value="1"/>
</dbReference>
<keyword evidence="9" id="KW-1185">Reference proteome</keyword>
<dbReference type="Gene3D" id="1.20.1440.240">
    <property type="match status" value="1"/>
</dbReference>
<comment type="similarity">
    <text evidence="2">Belongs to the tryptophan 2-monooxygenase family.</text>
</comment>
<dbReference type="InterPro" id="IPR002937">
    <property type="entry name" value="Amino_oxidase"/>
</dbReference>
<dbReference type="GO" id="GO:0001716">
    <property type="term" value="F:L-amino-acid oxidase activity"/>
    <property type="evidence" value="ECO:0007669"/>
    <property type="project" value="TreeGrafter"/>
</dbReference>
<dbReference type="GO" id="GO:0009851">
    <property type="term" value="P:auxin biosynthetic process"/>
    <property type="evidence" value="ECO:0007669"/>
    <property type="project" value="UniProtKB-KW"/>
</dbReference>
<dbReference type="Gene3D" id="3.90.660.10">
    <property type="match status" value="1"/>
</dbReference>
<dbReference type="InterPro" id="IPR036188">
    <property type="entry name" value="FAD/NAD-bd_sf"/>
</dbReference>
<evidence type="ECO:0000256" key="4">
    <source>
        <dbReference type="ARBA" id="ARBA00017871"/>
    </source>
</evidence>
<comment type="catalytic activity">
    <reaction evidence="6">
        <text>L-tryptophan + O2 = indole-3-acetamide + CO2 + H2O</text>
        <dbReference type="Rhea" id="RHEA:16165"/>
        <dbReference type="ChEBI" id="CHEBI:15377"/>
        <dbReference type="ChEBI" id="CHEBI:15379"/>
        <dbReference type="ChEBI" id="CHEBI:16031"/>
        <dbReference type="ChEBI" id="CHEBI:16526"/>
        <dbReference type="ChEBI" id="CHEBI:57912"/>
        <dbReference type="EC" id="1.13.12.3"/>
    </reaction>
</comment>
<dbReference type="GO" id="GO:0050361">
    <property type="term" value="F:tryptophan 2-monooxygenase activity"/>
    <property type="evidence" value="ECO:0007669"/>
    <property type="project" value="UniProtKB-EC"/>
</dbReference>
<comment type="pathway">
    <text evidence="1">Plant hormone metabolism; auxin biosynthesis.</text>
</comment>
<protein>
    <recommendedName>
        <fullName evidence="4">Tryptophan 2-monooxygenase</fullName>
        <ecNumber evidence="3">1.13.12.3</ecNumber>
    </recommendedName>
</protein>
<dbReference type="EC" id="1.13.12.3" evidence="3"/>
<dbReference type="PROSITE" id="PS51318">
    <property type="entry name" value="TAT"/>
    <property type="match status" value="1"/>
</dbReference>
<dbReference type="RefSeq" id="WP_133287194.1">
    <property type="nucleotide sequence ID" value="NZ_SMSJ01000003.1"/>
</dbReference>
<evidence type="ECO:0000259" key="7">
    <source>
        <dbReference type="Pfam" id="PF01593"/>
    </source>
</evidence>
<evidence type="ECO:0000256" key="6">
    <source>
        <dbReference type="ARBA" id="ARBA00047321"/>
    </source>
</evidence>
<gene>
    <name evidence="8" type="ORF">E2C06_03525</name>
</gene>
<dbReference type="GO" id="GO:0009063">
    <property type="term" value="P:amino acid catabolic process"/>
    <property type="evidence" value="ECO:0007669"/>
    <property type="project" value="TreeGrafter"/>
</dbReference>
<comment type="caution">
    <text evidence="8">The sequence shown here is derived from an EMBL/GenBank/DDBJ whole genome shotgun (WGS) entry which is preliminary data.</text>
</comment>
<dbReference type="SUPFAM" id="SSF51905">
    <property type="entry name" value="FAD/NAD(P)-binding domain"/>
    <property type="match status" value="1"/>
</dbReference>
<dbReference type="PANTHER" id="PTHR10742:SF342">
    <property type="entry name" value="AMINE OXIDASE"/>
    <property type="match status" value="1"/>
</dbReference>
<dbReference type="InterPro" id="IPR006311">
    <property type="entry name" value="TAT_signal"/>
</dbReference>
<dbReference type="PRINTS" id="PR00420">
    <property type="entry name" value="RNGMNOXGNASE"/>
</dbReference>
<dbReference type="Proteomes" id="UP000295096">
    <property type="component" value="Unassembled WGS sequence"/>
</dbReference>
<proteinExistence type="inferred from homology"/>
<evidence type="ECO:0000313" key="8">
    <source>
        <dbReference type="EMBL" id="TDH63914.1"/>
    </source>
</evidence>
<dbReference type="OrthoDB" id="337830at2"/>